<evidence type="ECO:0000256" key="4">
    <source>
        <dbReference type="ARBA" id="ARBA00022640"/>
    </source>
</evidence>
<dbReference type="AlphaFoldDB" id="A0A6I9QIF1"/>
<organism evidence="12 13">
    <name type="scientific">Elaeis guineensis var. tenera</name>
    <name type="common">Oil palm</name>
    <dbReference type="NCBI Taxonomy" id="51953"/>
    <lineage>
        <taxon>Eukaryota</taxon>
        <taxon>Viridiplantae</taxon>
        <taxon>Streptophyta</taxon>
        <taxon>Embryophyta</taxon>
        <taxon>Tracheophyta</taxon>
        <taxon>Spermatophyta</taxon>
        <taxon>Magnoliopsida</taxon>
        <taxon>Liliopsida</taxon>
        <taxon>Arecaceae</taxon>
        <taxon>Arecoideae</taxon>
        <taxon>Cocoseae</taxon>
        <taxon>Elaeidinae</taxon>
        <taxon>Elaeis</taxon>
    </lineage>
</organism>
<feature type="transmembrane region" description="Helical" evidence="11">
    <location>
        <begin position="73"/>
        <end position="91"/>
    </location>
</feature>
<dbReference type="PANTHER" id="PTHR32523:SF7">
    <property type="entry name" value="FARNESOL KINASE, CHLOROPLASTIC"/>
    <property type="match status" value="1"/>
</dbReference>
<feature type="transmembrane region" description="Helical" evidence="11">
    <location>
        <begin position="266"/>
        <end position="283"/>
    </location>
</feature>
<evidence type="ECO:0000313" key="12">
    <source>
        <dbReference type="Proteomes" id="UP000504607"/>
    </source>
</evidence>
<keyword evidence="9 11" id="KW-1133">Transmembrane helix</keyword>
<dbReference type="InParanoid" id="A0A6I9QIF1"/>
<evidence type="ECO:0000256" key="10">
    <source>
        <dbReference type="ARBA" id="ARBA00023136"/>
    </source>
</evidence>
<feature type="transmembrane region" description="Helical" evidence="11">
    <location>
        <begin position="177"/>
        <end position="193"/>
    </location>
</feature>
<evidence type="ECO:0000256" key="11">
    <source>
        <dbReference type="SAM" id="Phobius"/>
    </source>
</evidence>
<keyword evidence="7 13" id="KW-0418">Kinase</keyword>
<proteinExistence type="inferred from homology"/>
<dbReference type="KEGG" id="egu:105036025"/>
<keyword evidence="12" id="KW-1185">Reference proteome</keyword>
<evidence type="ECO:0000256" key="2">
    <source>
        <dbReference type="ARBA" id="ARBA00010794"/>
    </source>
</evidence>
<dbReference type="InterPro" id="IPR039606">
    <property type="entry name" value="Phytol/farnesol_kinase"/>
</dbReference>
<evidence type="ECO:0000256" key="9">
    <source>
        <dbReference type="ARBA" id="ARBA00022989"/>
    </source>
</evidence>
<evidence type="ECO:0000256" key="1">
    <source>
        <dbReference type="ARBA" id="ARBA00004508"/>
    </source>
</evidence>
<evidence type="ECO:0000256" key="6">
    <source>
        <dbReference type="ARBA" id="ARBA00022692"/>
    </source>
</evidence>
<comment type="similarity">
    <text evidence="2">Belongs to the polyprenol kinase family.</text>
</comment>
<feature type="transmembrane region" description="Helical" evidence="11">
    <location>
        <begin position="111"/>
        <end position="127"/>
    </location>
</feature>
<dbReference type="OrthoDB" id="5673at2759"/>
<dbReference type="PANTHER" id="PTHR32523">
    <property type="entry name" value="PHYTOL KINASE 1, CHLOROPLASTIC"/>
    <property type="match status" value="1"/>
</dbReference>
<evidence type="ECO:0000256" key="7">
    <source>
        <dbReference type="ARBA" id="ARBA00022777"/>
    </source>
</evidence>
<keyword evidence="6 11" id="KW-0812">Transmembrane</keyword>
<keyword evidence="5" id="KW-0808">Transferase</keyword>
<dbReference type="FunCoup" id="A0A6I9QIF1">
    <property type="interactions" value="14"/>
</dbReference>
<dbReference type="RefSeq" id="XP_010910062.1">
    <property type="nucleotide sequence ID" value="XM_010911760.3"/>
</dbReference>
<evidence type="ECO:0000256" key="3">
    <source>
        <dbReference type="ARBA" id="ARBA00022528"/>
    </source>
</evidence>
<keyword evidence="10 11" id="KW-0472">Membrane</keyword>
<name>A0A6I9QIF1_ELAGV</name>
<gene>
    <name evidence="13" type="primary">LOC105036025</name>
</gene>
<dbReference type="GeneID" id="105036025"/>
<feature type="transmembrane region" description="Helical" evidence="11">
    <location>
        <begin position="133"/>
        <end position="156"/>
    </location>
</feature>
<dbReference type="GO" id="GO:0031969">
    <property type="term" value="C:chloroplast membrane"/>
    <property type="evidence" value="ECO:0007669"/>
    <property type="project" value="UniProtKB-SubCell"/>
</dbReference>
<protein>
    <submittedName>
        <fullName evidence="13">Probable phytol kinase 2, chloroplastic</fullName>
    </submittedName>
</protein>
<keyword evidence="3" id="KW-0150">Chloroplast</keyword>
<accession>A0A6I9QIF1</accession>
<evidence type="ECO:0000313" key="13">
    <source>
        <dbReference type="RefSeq" id="XP_010910062.1"/>
    </source>
</evidence>
<sequence length="307" mass="33337">MVAEVVLHSILPPVRSADFLVRPYVAASSSSSAACGRSSSLLLRLRPRPRPTRLRAPAGALRSLASMSPESPLVHDVCASAVTAGVALGLLRFWEELAKRGVFEQKLNRKLVHISIGLAFMLFWPLFSSGSRAPFLAAVAPGINAIRMVLMGLGILRNDAMVKSMSRHGDYRELLKGPFYYACTITLATSIFWRTSPIGIAAICNLCAGDGMADIIGRRFGHHKLPYNPNKSIAGSLAMVFAGFIASVGYMHYFHSFGFVNESWGMAMRFFFVSLAAAFVESLPISSQLDDNLTVPFTSLLFAGLVF</sequence>
<dbReference type="Proteomes" id="UP000504607">
    <property type="component" value="Unplaced"/>
</dbReference>
<feature type="transmembrane region" description="Helical" evidence="11">
    <location>
        <begin position="233"/>
        <end position="254"/>
    </location>
</feature>
<dbReference type="GO" id="GO:0016301">
    <property type="term" value="F:kinase activity"/>
    <property type="evidence" value="ECO:0007669"/>
    <property type="project" value="UniProtKB-KW"/>
</dbReference>
<evidence type="ECO:0000256" key="8">
    <source>
        <dbReference type="ARBA" id="ARBA00022946"/>
    </source>
</evidence>
<keyword evidence="4" id="KW-0934">Plastid</keyword>
<comment type="subcellular location">
    <subcellularLocation>
        <location evidence="1">Plastid</location>
        <location evidence="1">Chloroplast membrane</location>
        <topology evidence="1">Multi-pass membrane protein</topology>
    </subcellularLocation>
</comment>
<reference evidence="13" key="1">
    <citation type="submission" date="2025-08" db="UniProtKB">
        <authorList>
            <consortium name="RefSeq"/>
        </authorList>
    </citation>
    <scope>IDENTIFICATION</scope>
</reference>
<evidence type="ECO:0000256" key="5">
    <source>
        <dbReference type="ARBA" id="ARBA00022679"/>
    </source>
</evidence>
<keyword evidence="8" id="KW-0809">Transit peptide</keyword>